<reference evidence="3" key="1">
    <citation type="submission" date="2021-12" db="EMBL/GenBank/DDBJ databases">
        <authorList>
            <person name="King R."/>
        </authorList>
    </citation>
    <scope>NUCLEOTIDE SEQUENCE</scope>
</reference>
<dbReference type="InterPro" id="IPR011989">
    <property type="entry name" value="ARM-like"/>
</dbReference>
<keyword evidence="4" id="KW-1185">Reference proteome</keyword>
<keyword evidence="1" id="KW-0677">Repeat</keyword>
<protein>
    <recommendedName>
        <fullName evidence="5">Serine/threonine-protein phosphatase 4 regulatory subunit 4</fullName>
    </recommendedName>
</protein>
<organism evidence="3 4">
    <name type="scientific">Brassicogethes aeneus</name>
    <name type="common">Rape pollen beetle</name>
    <name type="synonym">Meligethes aeneus</name>
    <dbReference type="NCBI Taxonomy" id="1431903"/>
    <lineage>
        <taxon>Eukaryota</taxon>
        <taxon>Metazoa</taxon>
        <taxon>Ecdysozoa</taxon>
        <taxon>Arthropoda</taxon>
        <taxon>Hexapoda</taxon>
        <taxon>Insecta</taxon>
        <taxon>Pterygota</taxon>
        <taxon>Neoptera</taxon>
        <taxon>Endopterygota</taxon>
        <taxon>Coleoptera</taxon>
        <taxon>Polyphaga</taxon>
        <taxon>Cucujiformia</taxon>
        <taxon>Nitidulidae</taxon>
        <taxon>Meligethinae</taxon>
        <taxon>Brassicogethes</taxon>
    </lineage>
</organism>
<accession>A0A9P0APT6</accession>
<dbReference type="PROSITE" id="PS50077">
    <property type="entry name" value="HEAT_REPEAT"/>
    <property type="match status" value="2"/>
</dbReference>
<evidence type="ECO:0008006" key="5">
    <source>
        <dbReference type="Google" id="ProtNLM"/>
    </source>
</evidence>
<dbReference type="OrthoDB" id="340346at2759"/>
<dbReference type="PANTHER" id="PTHR21467:SF0">
    <property type="entry name" value="SERINE_THREONINE-PROTEIN PHOSPHATASE 4 REGULATORY SUBUNIT 4"/>
    <property type="match status" value="1"/>
</dbReference>
<dbReference type="InterPro" id="IPR000357">
    <property type="entry name" value="HEAT"/>
</dbReference>
<dbReference type="Proteomes" id="UP001154078">
    <property type="component" value="Chromosome 1"/>
</dbReference>
<name>A0A9P0APT6_BRAAE</name>
<dbReference type="PANTHER" id="PTHR21467">
    <property type="entry name" value="PROTEIN PHOSPHATASE 4 REGULATORY SUBUNIT 4 PPP4R4"/>
    <property type="match status" value="1"/>
</dbReference>
<dbReference type="AlphaFoldDB" id="A0A9P0APT6"/>
<dbReference type="EMBL" id="OV121132">
    <property type="protein sequence ID" value="CAH0545637.1"/>
    <property type="molecule type" value="Genomic_DNA"/>
</dbReference>
<dbReference type="SUPFAM" id="SSF48371">
    <property type="entry name" value="ARM repeat"/>
    <property type="match status" value="1"/>
</dbReference>
<dbReference type="Pfam" id="PF02985">
    <property type="entry name" value="HEAT"/>
    <property type="match status" value="1"/>
</dbReference>
<proteinExistence type="predicted"/>
<dbReference type="GO" id="GO:0019888">
    <property type="term" value="F:protein phosphatase regulator activity"/>
    <property type="evidence" value="ECO:0007669"/>
    <property type="project" value="TreeGrafter"/>
</dbReference>
<dbReference type="InterPro" id="IPR016024">
    <property type="entry name" value="ARM-type_fold"/>
</dbReference>
<dbReference type="GO" id="GO:0008287">
    <property type="term" value="C:protein serine/threonine phosphatase complex"/>
    <property type="evidence" value="ECO:0007669"/>
    <property type="project" value="TreeGrafter"/>
</dbReference>
<evidence type="ECO:0000313" key="4">
    <source>
        <dbReference type="Proteomes" id="UP001154078"/>
    </source>
</evidence>
<dbReference type="GO" id="GO:0005829">
    <property type="term" value="C:cytosol"/>
    <property type="evidence" value="ECO:0007669"/>
    <property type="project" value="TreeGrafter"/>
</dbReference>
<evidence type="ECO:0000313" key="3">
    <source>
        <dbReference type="EMBL" id="CAH0545637.1"/>
    </source>
</evidence>
<dbReference type="InterPro" id="IPR021133">
    <property type="entry name" value="HEAT_type_2"/>
</dbReference>
<evidence type="ECO:0000256" key="2">
    <source>
        <dbReference type="PROSITE-ProRule" id="PRU00103"/>
    </source>
</evidence>
<feature type="repeat" description="HEAT" evidence="2">
    <location>
        <begin position="236"/>
        <end position="274"/>
    </location>
</feature>
<evidence type="ECO:0000256" key="1">
    <source>
        <dbReference type="ARBA" id="ARBA00022737"/>
    </source>
</evidence>
<gene>
    <name evidence="3" type="ORF">MELIAE_LOCUS7</name>
</gene>
<dbReference type="InterPro" id="IPR039918">
    <property type="entry name" value="PPP4R4"/>
</dbReference>
<dbReference type="Gene3D" id="1.25.10.10">
    <property type="entry name" value="Leucine-rich Repeat Variant"/>
    <property type="match status" value="1"/>
</dbReference>
<feature type="repeat" description="HEAT" evidence="2">
    <location>
        <begin position="196"/>
        <end position="234"/>
    </location>
</feature>
<sequence length="705" mass="79997">MISSASLHNEELNNLKLDRPGKGKTPAQIQKHTLTQTIESNPVEKSLHLLSKGDDLQKISVIENVPTLLSSYNQATLIKIIPKIQQELINSSCEIHITTSAVFRQLIEKKVPVNILQSVLLGIENKDPVISNTWMETLIQAIPFLTNDAIRTKLLPMALLNSQITKPLLTRLSSCRLLGQMAASSQISSNEIRTDILPYVQSLCQDHQFEVRAVMCSQIPSVAKGVSNKDLVNLFLVPCVLELCSDENMSVRCSAVEVLVALCPNLSDAILQGTIIPVFKQMCTKSADEHNTTYPVISKNLEVVLKHMERLLSESDCVWFLQYYKSLTVRGFHKRVDQDPALGVLCREYCALSLPAMAQFTLKRAPLQNNIEMWHMILQDLTGDPCYIVRRAVASTLVKSMTIMGTHSGNFQDSVIKLLKDDAEEVLDALVPNIGFILMIFQSQGLIAKDSINRVSLEVCRALLKCEMELFNVLNWRNQQLFIKQIECLPYCVPSDFIHLHFTPMLFNIAIEGRVRPVRVQATRTLLVFLRLNGKEQQRKWIRDNLFNKLCLSNSCYTRCIYIKMCAHALTIFSNRYFKEHFYKNLLHLADDPVSNIRLQLIELAPILKDILTLPGDKFLLTNLDLAITKMGSSKSDRDRDVLYSIDCTLKKMRTLSPPKQDMIVEDKRRLEEEEKIFSGKPFTDQRFAPILAQKPAVVRPTPHK</sequence>